<protein>
    <submittedName>
        <fullName evidence="1">Endonuclease-reverse transcriptase</fullName>
    </submittedName>
</protein>
<comment type="caution">
    <text evidence="1">The sequence shown here is derived from an EMBL/GenBank/DDBJ whole genome shotgun (WGS) entry which is preliminary data.</text>
</comment>
<accession>A0AAV4HXF3</accession>
<sequence>MFNPLPKKTGALERTNWACENLDTPDRVRYKERLKILNNFDIHCRRILRMNFTDREENKRRSLEKLMLHGKVEGRRARGRQPQTFMDSVSRFINTSNKSLSRHTEDREAWKFPIADVCARPGT</sequence>
<keyword evidence="1" id="KW-0540">Nuclease</keyword>
<gene>
    <name evidence="1" type="ORF">ElyMa_004605700</name>
</gene>
<proteinExistence type="predicted"/>
<keyword evidence="2" id="KW-1185">Reference proteome</keyword>
<organism evidence="1 2">
    <name type="scientific">Elysia marginata</name>
    <dbReference type="NCBI Taxonomy" id="1093978"/>
    <lineage>
        <taxon>Eukaryota</taxon>
        <taxon>Metazoa</taxon>
        <taxon>Spiralia</taxon>
        <taxon>Lophotrochozoa</taxon>
        <taxon>Mollusca</taxon>
        <taxon>Gastropoda</taxon>
        <taxon>Heterobranchia</taxon>
        <taxon>Euthyneura</taxon>
        <taxon>Panpulmonata</taxon>
        <taxon>Sacoglossa</taxon>
        <taxon>Placobranchoidea</taxon>
        <taxon>Plakobranchidae</taxon>
        <taxon>Elysia</taxon>
    </lineage>
</organism>
<name>A0AAV4HXF3_9GAST</name>
<keyword evidence="1" id="KW-0255">Endonuclease</keyword>
<keyword evidence="1" id="KW-0378">Hydrolase</keyword>
<dbReference type="EMBL" id="BMAT01009238">
    <property type="protein sequence ID" value="GFS02375.1"/>
    <property type="molecule type" value="Genomic_DNA"/>
</dbReference>
<dbReference type="GO" id="GO:0004519">
    <property type="term" value="F:endonuclease activity"/>
    <property type="evidence" value="ECO:0007669"/>
    <property type="project" value="UniProtKB-KW"/>
</dbReference>
<dbReference type="AlphaFoldDB" id="A0AAV4HXF3"/>
<evidence type="ECO:0000313" key="1">
    <source>
        <dbReference type="EMBL" id="GFS02375.1"/>
    </source>
</evidence>
<dbReference type="Proteomes" id="UP000762676">
    <property type="component" value="Unassembled WGS sequence"/>
</dbReference>
<reference evidence="1 2" key="1">
    <citation type="journal article" date="2021" name="Elife">
        <title>Chloroplast acquisition without the gene transfer in kleptoplastic sea slugs, Plakobranchus ocellatus.</title>
        <authorList>
            <person name="Maeda T."/>
            <person name="Takahashi S."/>
            <person name="Yoshida T."/>
            <person name="Shimamura S."/>
            <person name="Takaki Y."/>
            <person name="Nagai Y."/>
            <person name="Toyoda A."/>
            <person name="Suzuki Y."/>
            <person name="Arimoto A."/>
            <person name="Ishii H."/>
            <person name="Satoh N."/>
            <person name="Nishiyama T."/>
            <person name="Hasebe M."/>
            <person name="Maruyama T."/>
            <person name="Minagawa J."/>
            <person name="Obokata J."/>
            <person name="Shigenobu S."/>
        </authorList>
    </citation>
    <scope>NUCLEOTIDE SEQUENCE [LARGE SCALE GENOMIC DNA]</scope>
</reference>
<evidence type="ECO:0000313" key="2">
    <source>
        <dbReference type="Proteomes" id="UP000762676"/>
    </source>
</evidence>